<dbReference type="EMBL" id="KV427673">
    <property type="protein sequence ID" value="KZT00953.1"/>
    <property type="molecule type" value="Genomic_DNA"/>
</dbReference>
<accession>A0A165BFL6</accession>
<sequence length="489" mass="54920">MDPDLDIDANDRLARNQKMRWPPLVTALPEARVANTARSKLGTATFSTLTNDEVDKQFCGKAPCRLLLPLLITERESKAQAQLVQLLQIAQALNRTLVLPNVGRGRIGTCLRWEFSVYYDIASTVRQVGERVMMMDDFRTWVDMRPEQPAGQIVSVDELNPAEMSAEFDSSSDAVQVEVHELQDMTLKSARCLHARYPRLDLDSFSHLSLHLEPPYGSRVLDSEQSLRSLLVAALHDRHEEEYSVHQDIPAPDTDWPVAAEQQPFEVLDKRSDNDAEVLLLHWDLHQELFPVVSQFTPIQYSQQLWNFVDRLVAPLGPYLAVRWNMEKIAPTVLSACADALVDTLDTLLHDEMLGMGISTVWILSDVSVRPETNGAETRGEAARLLRAAFRPGGELEKWEITDSSHEMVRMTAVMNGNPTMELSPGDDEALVLKDAGVLAILDTIVAMKAALFVSSAKGCGKSRGIPARQRSKWWNRECERKGMTHQEM</sequence>
<reference evidence="1 2" key="1">
    <citation type="journal article" date="2016" name="Mol. Biol. Evol.">
        <title>Comparative Genomics of Early-Diverging Mushroom-Forming Fungi Provides Insights into the Origins of Lignocellulose Decay Capabilities.</title>
        <authorList>
            <person name="Nagy L.G."/>
            <person name="Riley R."/>
            <person name="Tritt A."/>
            <person name="Adam C."/>
            <person name="Daum C."/>
            <person name="Floudas D."/>
            <person name="Sun H."/>
            <person name="Yadav J.S."/>
            <person name="Pangilinan J."/>
            <person name="Larsson K.H."/>
            <person name="Matsuura K."/>
            <person name="Barry K."/>
            <person name="Labutti K."/>
            <person name="Kuo R."/>
            <person name="Ohm R.A."/>
            <person name="Bhattacharya S.S."/>
            <person name="Shirouzu T."/>
            <person name="Yoshinaga Y."/>
            <person name="Martin F.M."/>
            <person name="Grigoriev I.V."/>
            <person name="Hibbett D.S."/>
        </authorList>
    </citation>
    <scope>NUCLEOTIDE SEQUENCE [LARGE SCALE GENOMIC DNA]</scope>
    <source>
        <strain evidence="1 2">93-53</strain>
    </source>
</reference>
<dbReference type="InParanoid" id="A0A165BFL6"/>
<keyword evidence="2" id="KW-1185">Reference proteome</keyword>
<protein>
    <submittedName>
        <fullName evidence="1">Uncharacterized protein</fullName>
    </submittedName>
</protein>
<dbReference type="GeneID" id="63830421"/>
<dbReference type="RefSeq" id="XP_040758693.1">
    <property type="nucleotide sequence ID" value="XM_040913393.1"/>
</dbReference>
<evidence type="ECO:0000313" key="1">
    <source>
        <dbReference type="EMBL" id="KZT00953.1"/>
    </source>
</evidence>
<name>A0A165BFL6_9APHY</name>
<evidence type="ECO:0000313" key="2">
    <source>
        <dbReference type="Proteomes" id="UP000076871"/>
    </source>
</evidence>
<proteinExistence type="predicted"/>
<dbReference type="AlphaFoldDB" id="A0A165BFL6"/>
<gene>
    <name evidence="1" type="ORF">LAESUDRAFT_764170</name>
</gene>
<dbReference type="OrthoDB" id="2020419at2759"/>
<organism evidence="1 2">
    <name type="scientific">Laetiporus sulphureus 93-53</name>
    <dbReference type="NCBI Taxonomy" id="1314785"/>
    <lineage>
        <taxon>Eukaryota</taxon>
        <taxon>Fungi</taxon>
        <taxon>Dikarya</taxon>
        <taxon>Basidiomycota</taxon>
        <taxon>Agaricomycotina</taxon>
        <taxon>Agaricomycetes</taxon>
        <taxon>Polyporales</taxon>
        <taxon>Laetiporus</taxon>
    </lineage>
</organism>
<dbReference type="Proteomes" id="UP000076871">
    <property type="component" value="Unassembled WGS sequence"/>
</dbReference>